<name>A0AAV4CKI4_9GAST</name>
<feature type="domain" description="SCP2" evidence="1">
    <location>
        <begin position="1"/>
        <end position="47"/>
    </location>
</feature>
<keyword evidence="3" id="KW-1185">Reference proteome</keyword>
<evidence type="ECO:0000259" key="1">
    <source>
        <dbReference type="Pfam" id="PF02036"/>
    </source>
</evidence>
<dbReference type="InterPro" id="IPR036527">
    <property type="entry name" value="SCP2_sterol-bd_dom_sf"/>
</dbReference>
<organism evidence="2 3">
    <name type="scientific">Plakobranchus ocellatus</name>
    <dbReference type="NCBI Taxonomy" id="259542"/>
    <lineage>
        <taxon>Eukaryota</taxon>
        <taxon>Metazoa</taxon>
        <taxon>Spiralia</taxon>
        <taxon>Lophotrochozoa</taxon>
        <taxon>Mollusca</taxon>
        <taxon>Gastropoda</taxon>
        <taxon>Heterobranchia</taxon>
        <taxon>Euthyneura</taxon>
        <taxon>Panpulmonata</taxon>
        <taxon>Sacoglossa</taxon>
        <taxon>Placobranchoidea</taxon>
        <taxon>Plakobranchidae</taxon>
        <taxon>Plakobranchus</taxon>
    </lineage>
</organism>
<dbReference type="PANTHER" id="PTHR10094:SF25">
    <property type="entry name" value="SCP2 STEROL-BINDING DOMAIN-CONTAINING PROTEIN 1"/>
    <property type="match status" value="1"/>
</dbReference>
<dbReference type="SUPFAM" id="SSF55718">
    <property type="entry name" value="SCP-like"/>
    <property type="match status" value="1"/>
</dbReference>
<dbReference type="AlphaFoldDB" id="A0AAV4CKI4"/>
<dbReference type="InterPro" id="IPR003033">
    <property type="entry name" value="SCP2_sterol-bd_dom"/>
</dbReference>
<evidence type="ECO:0000313" key="3">
    <source>
        <dbReference type="Proteomes" id="UP000735302"/>
    </source>
</evidence>
<dbReference type="Proteomes" id="UP000735302">
    <property type="component" value="Unassembled WGS sequence"/>
</dbReference>
<reference evidence="2 3" key="1">
    <citation type="journal article" date="2021" name="Elife">
        <title>Chloroplast acquisition without the gene transfer in kleptoplastic sea slugs, Plakobranchus ocellatus.</title>
        <authorList>
            <person name="Maeda T."/>
            <person name="Takahashi S."/>
            <person name="Yoshida T."/>
            <person name="Shimamura S."/>
            <person name="Takaki Y."/>
            <person name="Nagai Y."/>
            <person name="Toyoda A."/>
            <person name="Suzuki Y."/>
            <person name="Arimoto A."/>
            <person name="Ishii H."/>
            <person name="Satoh N."/>
            <person name="Nishiyama T."/>
            <person name="Hasebe M."/>
            <person name="Maruyama T."/>
            <person name="Minagawa J."/>
            <person name="Obokata J."/>
            <person name="Shigenobu S."/>
        </authorList>
    </citation>
    <scope>NUCLEOTIDE SEQUENCE [LARGE SCALE GENOMIC DNA]</scope>
</reference>
<gene>
    <name evidence="2" type="ORF">PoB_005819400</name>
</gene>
<feature type="non-terminal residue" evidence="2">
    <location>
        <position position="1"/>
    </location>
</feature>
<dbReference type="EMBL" id="BLXT01006421">
    <property type="protein sequence ID" value="GFO31689.1"/>
    <property type="molecule type" value="Genomic_DNA"/>
</dbReference>
<sequence>KADTTITMADQDLYNLMLGKLNPQTAFFQGKLKIEGNMGLAMKLKEIQPAAGSKL</sequence>
<protein>
    <submittedName>
        <fullName evidence="2">Non-specific lipid-transfer protein</fullName>
    </submittedName>
</protein>
<dbReference type="Gene3D" id="3.30.1050.10">
    <property type="entry name" value="SCP2 sterol-binding domain"/>
    <property type="match status" value="1"/>
</dbReference>
<accession>A0AAV4CKI4</accession>
<dbReference type="PANTHER" id="PTHR10094">
    <property type="entry name" value="STEROL CARRIER PROTEIN 2 SCP-2 FAMILY PROTEIN"/>
    <property type="match status" value="1"/>
</dbReference>
<dbReference type="GO" id="GO:0005829">
    <property type="term" value="C:cytosol"/>
    <property type="evidence" value="ECO:0007669"/>
    <property type="project" value="TreeGrafter"/>
</dbReference>
<comment type="caution">
    <text evidence="2">The sequence shown here is derived from an EMBL/GenBank/DDBJ whole genome shotgun (WGS) entry which is preliminary data.</text>
</comment>
<evidence type="ECO:0000313" key="2">
    <source>
        <dbReference type="EMBL" id="GFO31689.1"/>
    </source>
</evidence>
<dbReference type="Pfam" id="PF02036">
    <property type="entry name" value="SCP2"/>
    <property type="match status" value="1"/>
</dbReference>
<proteinExistence type="predicted"/>